<feature type="coiled-coil region" evidence="1">
    <location>
        <begin position="146"/>
        <end position="173"/>
    </location>
</feature>
<accession>A0ABN7AK93</accession>
<sequence>MEVFRRQLFTYQFRKKMDCSNQEYETQFYGFNQTVLVAEVKDNIIDVLETVINNACAKLKTKYEPSSVDKFAKEALQAYQSSIERHIPALTEVARKYFSINPSVLLPEDEIQQTQYSEEEEKQLIEELATARKEYIALVIFEQKLKDHLEVMSSQVLDNIADLEENLSTLERDSHVVQDCIDQNFSMSTIESIIASLSLEAGI</sequence>
<proteinExistence type="predicted"/>
<evidence type="ECO:0008006" key="4">
    <source>
        <dbReference type="Google" id="ProtNLM"/>
    </source>
</evidence>
<organism evidence="2 3">
    <name type="scientific">Nesidiocoris tenuis</name>
    <dbReference type="NCBI Taxonomy" id="355587"/>
    <lineage>
        <taxon>Eukaryota</taxon>
        <taxon>Metazoa</taxon>
        <taxon>Ecdysozoa</taxon>
        <taxon>Arthropoda</taxon>
        <taxon>Hexapoda</taxon>
        <taxon>Insecta</taxon>
        <taxon>Pterygota</taxon>
        <taxon>Neoptera</taxon>
        <taxon>Paraneoptera</taxon>
        <taxon>Hemiptera</taxon>
        <taxon>Heteroptera</taxon>
        <taxon>Panheteroptera</taxon>
        <taxon>Cimicomorpha</taxon>
        <taxon>Miridae</taxon>
        <taxon>Dicyphina</taxon>
        <taxon>Nesidiocoris</taxon>
    </lineage>
</organism>
<reference evidence="2 3" key="1">
    <citation type="submission" date="2023-09" db="EMBL/GenBank/DDBJ databases">
        <title>Nesidiocoris tenuis whole genome shotgun sequence.</title>
        <authorList>
            <person name="Shibata T."/>
            <person name="Shimoda M."/>
            <person name="Kobayashi T."/>
            <person name="Uehara T."/>
        </authorList>
    </citation>
    <scope>NUCLEOTIDE SEQUENCE [LARGE SCALE GENOMIC DNA]</scope>
    <source>
        <strain evidence="2 3">Japan</strain>
    </source>
</reference>
<keyword evidence="3" id="KW-1185">Reference proteome</keyword>
<evidence type="ECO:0000313" key="3">
    <source>
        <dbReference type="Proteomes" id="UP001307889"/>
    </source>
</evidence>
<dbReference type="EMBL" id="AP028911">
    <property type="protein sequence ID" value="BES92649.1"/>
    <property type="molecule type" value="Genomic_DNA"/>
</dbReference>
<dbReference type="Proteomes" id="UP001307889">
    <property type="component" value="Chromosome 3"/>
</dbReference>
<name>A0ABN7AK93_9HEMI</name>
<evidence type="ECO:0000313" key="2">
    <source>
        <dbReference type="EMBL" id="BES92649.1"/>
    </source>
</evidence>
<gene>
    <name evidence="2" type="ORF">NTJ_05458</name>
</gene>
<evidence type="ECO:0000256" key="1">
    <source>
        <dbReference type="SAM" id="Coils"/>
    </source>
</evidence>
<protein>
    <recommendedName>
        <fullName evidence="4">Protein MIS12 homolog</fullName>
    </recommendedName>
</protein>
<keyword evidence="1" id="KW-0175">Coiled coil</keyword>